<dbReference type="Pfam" id="PF02452">
    <property type="entry name" value="PemK_toxin"/>
    <property type="match status" value="1"/>
</dbReference>
<dbReference type="SUPFAM" id="SSF50118">
    <property type="entry name" value="Cell growth inhibitor/plasmid maintenance toxic component"/>
    <property type="match status" value="1"/>
</dbReference>
<gene>
    <name evidence="4" type="ORF">BOH66_00485</name>
</gene>
<protein>
    <recommendedName>
        <fullName evidence="3">mRNA interferase</fullName>
        <ecNumber evidence="3">3.1.-.-</ecNumber>
    </recommendedName>
</protein>
<dbReference type="AlphaFoldDB" id="A0A1P8U4B8"/>
<evidence type="ECO:0000256" key="3">
    <source>
        <dbReference type="PIRNR" id="PIRNR033490"/>
    </source>
</evidence>
<comment type="function">
    <text evidence="3">Toxic component of a type II toxin-antitoxin (TA) system.</text>
</comment>
<keyword evidence="3" id="KW-0378">Hydrolase</keyword>
<dbReference type="GO" id="GO:0006402">
    <property type="term" value="P:mRNA catabolic process"/>
    <property type="evidence" value="ECO:0007669"/>
    <property type="project" value="TreeGrafter"/>
</dbReference>
<keyword evidence="3" id="KW-0255">Endonuclease</keyword>
<dbReference type="Proteomes" id="UP000187185">
    <property type="component" value="Chromosome"/>
</dbReference>
<evidence type="ECO:0000256" key="1">
    <source>
        <dbReference type="ARBA" id="ARBA00007521"/>
    </source>
</evidence>
<proteinExistence type="inferred from homology"/>
<dbReference type="GO" id="GO:0003677">
    <property type="term" value="F:DNA binding"/>
    <property type="evidence" value="ECO:0007669"/>
    <property type="project" value="InterPro"/>
</dbReference>
<dbReference type="KEGG" id="maur:BOH66_00485"/>
<dbReference type="GO" id="GO:0016787">
    <property type="term" value="F:hydrolase activity"/>
    <property type="evidence" value="ECO:0007669"/>
    <property type="project" value="UniProtKB-KW"/>
</dbReference>
<dbReference type="GO" id="GO:0004521">
    <property type="term" value="F:RNA endonuclease activity"/>
    <property type="evidence" value="ECO:0007669"/>
    <property type="project" value="TreeGrafter"/>
</dbReference>
<evidence type="ECO:0000256" key="2">
    <source>
        <dbReference type="ARBA" id="ARBA00022649"/>
    </source>
</evidence>
<dbReference type="Gene3D" id="2.30.30.110">
    <property type="match status" value="1"/>
</dbReference>
<dbReference type="EC" id="3.1.-.-" evidence="3"/>
<evidence type="ECO:0000313" key="5">
    <source>
        <dbReference type="Proteomes" id="UP000187185"/>
    </source>
</evidence>
<dbReference type="OrthoDB" id="9808744at2"/>
<reference evidence="4 5" key="1">
    <citation type="submission" date="2016-12" db="EMBL/GenBank/DDBJ databases">
        <title>Complete genome sequence of Microbacterium aurum KACC 15219.</title>
        <authorList>
            <person name="Jung Y."/>
            <person name="Shin J.-H."/>
            <person name="Lee Y.-J."/>
            <person name="Yi H."/>
            <person name="Bahn Y.-S."/>
            <person name="Kim J.F."/>
            <person name="Lee D.-W."/>
        </authorList>
    </citation>
    <scope>NUCLEOTIDE SEQUENCE [LARGE SCALE GENOMIC DNA]</scope>
    <source>
        <strain evidence="4 5">KACC 15219</strain>
    </source>
</reference>
<dbReference type="InterPro" id="IPR003477">
    <property type="entry name" value="PemK-like"/>
</dbReference>
<keyword evidence="5" id="KW-1185">Reference proteome</keyword>
<organism evidence="4 5">
    <name type="scientific">Microbacterium aurum</name>
    <dbReference type="NCBI Taxonomy" id="36805"/>
    <lineage>
        <taxon>Bacteria</taxon>
        <taxon>Bacillati</taxon>
        <taxon>Actinomycetota</taxon>
        <taxon>Actinomycetes</taxon>
        <taxon>Micrococcales</taxon>
        <taxon>Microbacteriaceae</taxon>
        <taxon>Microbacterium</taxon>
    </lineage>
</organism>
<dbReference type="PANTHER" id="PTHR33988">
    <property type="entry name" value="ENDORIBONUCLEASE MAZF-RELATED"/>
    <property type="match status" value="1"/>
</dbReference>
<accession>A0A1P8U4B8</accession>
<dbReference type="EMBL" id="CP018762">
    <property type="protein sequence ID" value="APZ32947.1"/>
    <property type="molecule type" value="Genomic_DNA"/>
</dbReference>
<dbReference type="STRING" id="36805.BOH66_00485"/>
<evidence type="ECO:0000313" key="4">
    <source>
        <dbReference type="EMBL" id="APZ32947.1"/>
    </source>
</evidence>
<dbReference type="InterPro" id="IPR011067">
    <property type="entry name" value="Plasmid_toxin/cell-grow_inhib"/>
</dbReference>
<dbReference type="PIRSF" id="PIRSF033490">
    <property type="entry name" value="MazF"/>
    <property type="match status" value="1"/>
</dbReference>
<dbReference type="GO" id="GO:0016075">
    <property type="term" value="P:rRNA catabolic process"/>
    <property type="evidence" value="ECO:0007669"/>
    <property type="project" value="TreeGrafter"/>
</dbReference>
<sequence>MTEPAADAPATLHRGDVVWAAPDPAVGREQAGRRPAVIVSSAGHLALATRLVFVVPVTSVERGWPNHVALSGRTLTLTDPSFAMTEQLKTIDRARIQRLAGQVDQATMTAIDRWVADFLDLAR</sequence>
<keyword evidence="2" id="KW-1277">Toxin-antitoxin system</keyword>
<comment type="similarity">
    <text evidence="1 3">Belongs to the PemK/MazF family.</text>
</comment>
<keyword evidence="3" id="KW-0540">Nuclease</keyword>
<name>A0A1P8U4B8_9MICO</name>